<keyword evidence="2" id="KW-0812">Transmembrane</keyword>
<feature type="transmembrane region" description="Helical" evidence="2">
    <location>
        <begin position="20"/>
        <end position="41"/>
    </location>
</feature>
<dbReference type="InterPro" id="IPR013103">
    <property type="entry name" value="RVT_2"/>
</dbReference>
<reference evidence="4" key="1">
    <citation type="submission" date="2020-06" db="EMBL/GenBank/DDBJ databases">
        <authorList>
            <person name="Li T."/>
            <person name="Hu X."/>
            <person name="Zhang T."/>
            <person name="Song X."/>
            <person name="Zhang H."/>
            <person name="Dai N."/>
            <person name="Sheng W."/>
            <person name="Hou X."/>
            <person name="Wei L."/>
        </authorList>
    </citation>
    <scope>NUCLEOTIDE SEQUENCE</scope>
    <source>
        <strain evidence="4">G02</strain>
        <tissue evidence="4">Leaf</tissue>
    </source>
</reference>
<proteinExistence type="predicted"/>
<dbReference type="EMBL" id="JACGWJ010000008">
    <property type="protein sequence ID" value="KAL0404254.1"/>
    <property type="molecule type" value="Genomic_DNA"/>
</dbReference>
<dbReference type="Pfam" id="PF07727">
    <property type="entry name" value="RVT_2"/>
    <property type="match status" value="1"/>
</dbReference>
<evidence type="ECO:0000313" key="4">
    <source>
        <dbReference type="EMBL" id="KAL0404254.1"/>
    </source>
</evidence>
<evidence type="ECO:0000256" key="2">
    <source>
        <dbReference type="SAM" id="Phobius"/>
    </source>
</evidence>
<sequence>MVVVVVEVKEDEALLTLDVLLKIRVLIIVFVGKMAMIRTGVGVNAKSVKMQTTLNEIVGIKKTVRRKMPPSPRKETSEPQNFDEAAKEKVWQKATDEEIACIEKNHTWDLVDLPDEKNIISVKWINKTKYKEDSSIQKHKVRLVTKGYSQQFGVDFTETFAPVARMETIRIVLAISAQLGLPVYQLDVKLAFLNG</sequence>
<feature type="domain" description="Reverse transcriptase Ty1/copia-type" evidence="3">
    <location>
        <begin position="105"/>
        <end position="195"/>
    </location>
</feature>
<feature type="region of interest" description="Disordered" evidence="1">
    <location>
        <begin position="65"/>
        <end position="87"/>
    </location>
</feature>
<comment type="caution">
    <text evidence="4">The sequence shown here is derived from an EMBL/GenBank/DDBJ whole genome shotgun (WGS) entry which is preliminary data.</text>
</comment>
<keyword evidence="2" id="KW-0472">Membrane</keyword>
<keyword evidence="2" id="KW-1133">Transmembrane helix</keyword>
<protein>
    <submittedName>
        <fullName evidence="4">Retrovirus-related Pol polyprotein from transposon RE1</fullName>
    </submittedName>
</protein>
<accession>A0AAW2TII7</accession>
<evidence type="ECO:0000256" key="1">
    <source>
        <dbReference type="SAM" id="MobiDB-lite"/>
    </source>
</evidence>
<evidence type="ECO:0000259" key="3">
    <source>
        <dbReference type="Pfam" id="PF07727"/>
    </source>
</evidence>
<organism evidence="4">
    <name type="scientific">Sesamum radiatum</name>
    <name type="common">Black benniseed</name>
    <dbReference type="NCBI Taxonomy" id="300843"/>
    <lineage>
        <taxon>Eukaryota</taxon>
        <taxon>Viridiplantae</taxon>
        <taxon>Streptophyta</taxon>
        <taxon>Embryophyta</taxon>
        <taxon>Tracheophyta</taxon>
        <taxon>Spermatophyta</taxon>
        <taxon>Magnoliopsida</taxon>
        <taxon>eudicotyledons</taxon>
        <taxon>Gunneridae</taxon>
        <taxon>Pentapetalae</taxon>
        <taxon>asterids</taxon>
        <taxon>lamiids</taxon>
        <taxon>Lamiales</taxon>
        <taxon>Pedaliaceae</taxon>
        <taxon>Sesamum</taxon>
    </lineage>
</organism>
<gene>
    <name evidence="4" type="ORF">Sradi_2066200</name>
</gene>
<dbReference type="AlphaFoldDB" id="A0AAW2TII7"/>
<name>A0AAW2TII7_SESRA</name>
<reference evidence="4" key="2">
    <citation type="journal article" date="2024" name="Plant">
        <title>Genomic evolution and insights into agronomic trait innovations of Sesamum species.</title>
        <authorList>
            <person name="Miao H."/>
            <person name="Wang L."/>
            <person name="Qu L."/>
            <person name="Liu H."/>
            <person name="Sun Y."/>
            <person name="Le M."/>
            <person name="Wang Q."/>
            <person name="Wei S."/>
            <person name="Zheng Y."/>
            <person name="Lin W."/>
            <person name="Duan Y."/>
            <person name="Cao H."/>
            <person name="Xiong S."/>
            <person name="Wang X."/>
            <person name="Wei L."/>
            <person name="Li C."/>
            <person name="Ma Q."/>
            <person name="Ju M."/>
            <person name="Zhao R."/>
            <person name="Li G."/>
            <person name="Mu C."/>
            <person name="Tian Q."/>
            <person name="Mei H."/>
            <person name="Zhang T."/>
            <person name="Gao T."/>
            <person name="Zhang H."/>
        </authorList>
    </citation>
    <scope>NUCLEOTIDE SEQUENCE</scope>
    <source>
        <strain evidence="4">G02</strain>
    </source>
</reference>